<dbReference type="InterPro" id="IPR008271">
    <property type="entry name" value="Ser/Thr_kinase_AS"/>
</dbReference>
<keyword evidence="4" id="KW-1185">Reference proteome</keyword>
<dbReference type="Pfam" id="PF00069">
    <property type="entry name" value="Pkinase"/>
    <property type="match status" value="1"/>
</dbReference>
<dbReference type="AlphaFoldDB" id="A0AAD4Z4M9"/>
<dbReference type="FunFam" id="1.10.510.10:FF:001019">
    <property type="entry name" value="G-type lectin S-receptor-like serine/threonine-protein kinase B120"/>
    <property type="match status" value="1"/>
</dbReference>
<dbReference type="InterPro" id="IPR011009">
    <property type="entry name" value="Kinase-like_dom_sf"/>
</dbReference>
<protein>
    <recommendedName>
        <fullName evidence="2">Protein kinase domain-containing protein</fullName>
    </recommendedName>
</protein>
<evidence type="ECO:0000313" key="4">
    <source>
        <dbReference type="Proteomes" id="UP001054821"/>
    </source>
</evidence>
<dbReference type="EMBL" id="JAJFAZ020000004">
    <property type="protein sequence ID" value="KAI5332601.1"/>
    <property type="molecule type" value="Genomic_DNA"/>
</dbReference>
<proteinExistence type="predicted"/>
<dbReference type="InterPro" id="IPR000719">
    <property type="entry name" value="Prot_kinase_dom"/>
</dbReference>
<dbReference type="PROSITE" id="PS00108">
    <property type="entry name" value="PROTEIN_KINASE_ST"/>
    <property type="match status" value="1"/>
</dbReference>
<reference evidence="3 4" key="1">
    <citation type="journal article" date="2022" name="G3 (Bethesda)">
        <title>Whole-genome sequence and methylome profiling of the almond [Prunus dulcis (Mill.) D.A. Webb] cultivar 'Nonpareil'.</title>
        <authorList>
            <person name="D'Amico-Willman K.M."/>
            <person name="Ouma W.Z."/>
            <person name="Meulia T."/>
            <person name="Sideli G.M."/>
            <person name="Gradziel T.M."/>
            <person name="Fresnedo-Ramirez J."/>
        </authorList>
    </citation>
    <scope>NUCLEOTIDE SEQUENCE [LARGE SCALE GENOMIC DNA]</scope>
    <source>
        <strain evidence="3">Clone GOH B32 T37-40</strain>
    </source>
</reference>
<dbReference type="GO" id="GO:0005524">
    <property type="term" value="F:ATP binding"/>
    <property type="evidence" value="ECO:0007669"/>
    <property type="project" value="InterPro"/>
</dbReference>
<dbReference type="SUPFAM" id="SSF56112">
    <property type="entry name" value="Protein kinase-like (PK-like)"/>
    <property type="match status" value="1"/>
</dbReference>
<dbReference type="Proteomes" id="UP001054821">
    <property type="component" value="Chromosome 4"/>
</dbReference>
<evidence type="ECO:0000259" key="2">
    <source>
        <dbReference type="PROSITE" id="PS50011"/>
    </source>
</evidence>
<comment type="caution">
    <text evidence="3">The sequence shown here is derived from an EMBL/GenBank/DDBJ whole genome shotgun (WGS) entry which is preliminary data.</text>
</comment>
<sequence length="219" mass="24692">MLIYEYMPNKSLDCLLFDSTRSMLLDRNKRFNIIKGIAQGLLYLHKYLRLSVIHRDLKASNILLDGNMNPKSSDFGMARILTHTDLEAKTNRIVGTFGYMSLDGRKNNNFYNASRIGHVVGHAWELWKGGAGLRLMDPKLGDSCIDDQLLRCIHVNLLCVEANAADRPSMSEVISMLASESMSLPTPTRPSFFGGTQEDESDKSGKESENFINKWLVPF</sequence>
<gene>
    <name evidence="3" type="ORF">L3X38_022730</name>
</gene>
<feature type="domain" description="Protein kinase" evidence="2">
    <location>
        <begin position="1"/>
        <end position="219"/>
    </location>
</feature>
<dbReference type="GO" id="GO:0004672">
    <property type="term" value="F:protein kinase activity"/>
    <property type="evidence" value="ECO:0007669"/>
    <property type="project" value="InterPro"/>
</dbReference>
<name>A0AAD4Z4M9_PRUDU</name>
<feature type="region of interest" description="Disordered" evidence="1">
    <location>
        <begin position="182"/>
        <end position="209"/>
    </location>
</feature>
<accession>A0AAD4Z4M9</accession>
<dbReference type="PANTHER" id="PTHR27006:SF606">
    <property type="entry name" value="INTERLEUKIN-1 RECEPTOR-ASSOCIATED KINASE 4"/>
    <property type="match status" value="1"/>
</dbReference>
<dbReference type="Gene3D" id="1.10.510.10">
    <property type="entry name" value="Transferase(Phosphotransferase) domain 1"/>
    <property type="match status" value="2"/>
</dbReference>
<dbReference type="PANTHER" id="PTHR27006">
    <property type="entry name" value="PROMASTIGOTE SURFACE ANTIGEN PROTEIN PSA"/>
    <property type="match status" value="1"/>
</dbReference>
<organism evidence="3 4">
    <name type="scientific">Prunus dulcis</name>
    <name type="common">Almond</name>
    <name type="synonym">Amygdalus dulcis</name>
    <dbReference type="NCBI Taxonomy" id="3755"/>
    <lineage>
        <taxon>Eukaryota</taxon>
        <taxon>Viridiplantae</taxon>
        <taxon>Streptophyta</taxon>
        <taxon>Embryophyta</taxon>
        <taxon>Tracheophyta</taxon>
        <taxon>Spermatophyta</taxon>
        <taxon>Magnoliopsida</taxon>
        <taxon>eudicotyledons</taxon>
        <taxon>Gunneridae</taxon>
        <taxon>Pentapetalae</taxon>
        <taxon>rosids</taxon>
        <taxon>fabids</taxon>
        <taxon>Rosales</taxon>
        <taxon>Rosaceae</taxon>
        <taxon>Amygdaloideae</taxon>
        <taxon>Amygdaleae</taxon>
        <taxon>Prunus</taxon>
    </lineage>
</organism>
<dbReference type="PROSITE" id="PS50011">
    <property type="entry name" value="PROTEIN_KINASE_DOM"/>
    <property type="match status" value="1"/>
</dbReference>
<evidence type="ECO:0000256" key="1">
    <source>
        <dbReference type="SAM" id="MobiDB-lite"/>
    </source>
</evidence>
<evidence type="ECO:0000313" key="3">
    <source>
        <dbReference type="EMBL" id="KAI5332601.1"/>
    </source>
</evidence>